<protein>
    <submittedName>
        <fullName evidence="2">Uncharacterized protein</fullName>
    </submittedName>
</protein>
<keyword evidence="1" id="KW-0732">Signal</keyword>
<evidence type="ECO:0000313" key="3">
    <source>
        <dbReference type="Proteomes" id="UP001296873"/>
    </source>
</evidence>
<dbReference type="Proteomes" id="UP001296873">
    <property type="component" value="Unassembled WGS sequence"/>
</dbReference>
<dbReference type="EMBL" id="NRRL01000169">
    <property type="protein sequence ID" value="MBK1671308.1"/>
    <property type="molecule type" value="Genomic_DNA"/>
</dbReference>
<evidence type="ECO:0000313" key="2">
    <source>
        <dbReference type="EMBL" id="MBK1671308.1"/>
    </source>
</evidence>
<evidence type="ECO:0000256" key="1">
    <source>
        <dbReference type="SAM" id="SignalP"/>
    </source>
</evidence>
<feature type="signal peptide" evidence="1">
    <location>
        <begin position="1"/>
        <end position="29"/>
    </location>
</feature>
<gene>
    <name evidence="2" type="ORF">CKO28_25235</name>
</gene>
<proteinExistence type="predicted"/>
<feature type="chain" id="PRO_5045794339" evidence="1">
    <location>
        <begin position="30"/>
        <end position="124"/>
    </location>
</feature>
<organism evidence="2 3">
    <name type="scientific">Rhodovibrio sodomensis</name>
    <dbReference type="NCBI Taxonomy" id="1088"/>
    <lineage>
        <taxon>Bacteria</taxon>
        <taxon>Pseudomonadati</taxon>
        <taxon>Pseudomonadota</taxon>
        <taxon>Alphaproteobacteria</taxon>
        <taxon>Rhodospirillales</taxon>
        <taxon>Rhodovibrionaceae</taxon>
        <taxon>Rhodovibrio</taxon>
    </lineage>
</organism>
<reference evidence="2 3" key="1">
    <citation type="journal article" date="2020" name="Microorganisms">
        <title>Osmotic Adaptation and Compatible Solute Biosynthesis of Phototrophic Bacteria as Revealed from Genome Analyses.</title>
        <authorList>
            <person name="Imhoff J.F."/>
            <person name="Rahn T."/>
            <person name="Kunzel S."/>
            <person name="Keller A."/>
            <person name="Neulinger S.C."/>
        </authorList>
    </citation>
    <scope>NUCLEOTIDE SEQUENCE [LARGE SCALE GENOMIC DNA]</scope>
    <source>
        <strain evidence="2 3">DSM 9895</strain>
    </source>
</reference>
<keyword evidence="3" id="KW-1185">Reference proteome</keyword>
<dbReference type="RefSeq" id="WP_200344031.1">
    <property type="nucleotide sequence ID" value="NZ_NRRL01000169.1"/>
</dbReference>
<comment type="caution">
    <text evidence="2">The sequence shown here is derived from an EMBL/GenBank/DDBJ whole genome shotgun (WGS) entry which is preliminary data.</text>
</comment>
<sequence length="124" mass="13156">MNLSSLAHATVAATAGLALAGATAGPALAQSLSVGDTTQTKVGCTSPDPYVEFEKVYAEDGRVAAYKVLAQSQACQILERPTNVELQEAVASFDFGWGTGQVWRVTPVNQDVEAPDELFIRIRE</sequence>
<accession>A0ABS1DMF9</accession>
<name>A0ABS1DMF9_9PROT</name>